<feature type="signal peptide" evidence="5">
    <location>
        <begin position="1"/>
        <end position="17"/>
    </location>
</feature>
<evidence type="ECO:0000313" key="7">
    <source>
        <dbReference type="EMBL" id="KIL61979.1"/>
    </source>
</evidence>
<dbReference type="Pfam" id="PF05730">
    <property type="entry name" value="CFEM"/>
    <property type="match status" value="1"/>
</dbReference>
<evidence type="ECO:0000259" key="6">
    <source>
        <dbReference type="PROSITE" id="PS52012"/>
    </source>
</evidence>
<reference evidence="7 8" key="1">
    <citation type="submission" date="2014-04" db="EMBL/GenBank/DDBJ databases">
        <title>Evolutionary Origins and Diversification of the Mycorrhizal Mutualists.</title>
        <authorList>
            <consortium name="DOE Joint Genome Institute"/>
            <consortium name="Mycorrhizal Genomics Consortium"/>
            <person name="Kohler A."/>
            <person name="Kuo A."/>
            <person name="Nagy L.G."/>
            <person name="Floudas D."/>
            <person name="Copeland A."/>
            <person name="Barry K.W."/>
            <person name="Cichocki N."/>
            <person name="Veneault-Fourrey C."/>
            <person name="LaButti K."/>
            <person name="Lindquist E.A."/>
            <person name="Lipzen A."/>
            <person name="Lundell T."/>
            <person name="Morin E."/>
            <person name="Murat C."/>
            <person name="Riley R."/>
            <person name="Ohm R."/>
            <person name="Sun H."/>
            <person name="Tunlid A."/>
            <person name="Henrissat B."/>
            <person name="Grigoriev I.V."/>
            <person name="Hibbett D.S."/>
            <person name="Martin F."/>
        </authorList>
    </citation>
    <scope>NUCLEOTIDE SEQUENCE [LARGE SCALE GENOMIC DNA]</scope>
    <source>
        <strain evidence="7 8">Koide BX008</strain>
    </source>
</reference>
<dbReference type="EMBL" id="KN818277">
    <property type="protein sequence ID" value="KIL61979.1"/>
    <property type="molecule type" value="Genomic_DNA"/>
</dbReference>
<proteinExistence type="predicted"/>
<evidence type="ECO:0000256" key="5">
    <source>
        <dbReference type="SAM" id="SignalP"/>
    </source>
</evidence>
<gene>
    <name evidence="7" type="ORF">M378DRAFT_811354</name>
</gene>
<name>A0A0C2T5Z4_AMAMK</name>
<keyword evidence="3 5" id="KW-0732">Signal</keyword>
<keyword evidence="4" id="KW-1015">Disulfide bond</keyword>
<dbReference type="InParanoid" id="A0A0C2T5Z4"/>
<accession>A0A0C2T5Z4</accession>
<keyword evidence="2" id="KW-0964">Secreted</keyword>
<keyword evidence="8" id="KW-1185">Reference proteome</keyword>
<sequence length="178" mass="17480">MKPATLFLALFVASVQAVGIPTPSLTLPSGIPSLTKTSTASTATSSSQVPKCVLNCAGSSIASSGSKCASIQDPCVCSDTKFQDAMSKCLKDCTTTEQLAAKAFQKGVCAVISNSTSATNNGTSATGTGTGTANATLSTGSPSQSGNGALAVQIDFAQSSIFALTVAVAGAVMGGLLI</sequence>
<comment type="subcellular location">
    <subcellularLocation>
        <location evidence="1">Secreted</location>
    </subcellularLocation>
</comment>
<feature type="domain" description="CFEM" evidence="6">
    <location>
        <begin position="26"/>
        <end position="136"/>
    </location>
</feature>
<dbReference type="HOGENOM" id="CLU_1730961_0_0_1"/>
<dbReference type="AlphaFoldDB" id="A0A0C2T5Z4"/>
<protein>
    <recommendedName>
        <fullName evidence="6">CFEM domain-containing protein</fullName>
    </recommendedName>
</protein>
<dbReference type="GO" id="GO:0005576">
    <property type="term" value="C:extracellular region"/>
    <property type="evidence" value="ECO:0007669"/>
    <property type="project" value="UniProtKB-SubCell"/>
</dbReference>
<evidence type="ECO:0000256" key="2">
    <source>
        <dbReference type="ARBA" id="ARBA00022525"/>
    </source>
</evidence>
<evidence type="ECO:0000313" key="8">
    <source>
        <dbReference type="Proteomes" id="UP000054549"/>
    </source>
</evidence>
<evidence type="ECO:0000256" key="1">
    <source>
        <dbReference type="ARBA" id="ARBA00004613"/>
    </source>
</evidence>
<dbReference type="PROSITE" id="PS52012">
    <property type="entry name" value="CFEM"/>
    <property type="match status" value="1"/>
</dbReference>
<dbReference type="Proteomes" id="UP000054549">
    <property type="component" value="Unassembled WGS sequence"/>
</dbReference>
<dbReference type="InterPro" id="IPR008427">
    <property type="entry name" value="Extracellular_membr_CFEM_dom"/>
</dbReference>
<dbReference type="STRING" id="946122.A0A0C2T5Z4"/>
<feature type="chain" id="PRO_5002167835" description="CFEM domain-containing protein" evidence="5">
    <location>
        <begin position="18"/>
        <end position="178"/>
    </location>
</feature>
<organism evidence="7 8">
    <name type="scientific">Amanita muscaria (strain Koide BX008)</name>
    <dbReference type="NCBI Taxonomy" id="946122"/>
    <lineage>
        <taxon>Eukaryota</taxon>
        <taxon>Fungi</taxon>
        <taxon>Dikarya</taxon>
        <taxon>Basidiomycota</taxon>
        <taxon>Agaricomycotina</taxon>
        <taxon>Agaricomycetes</taxon>
        <taxon>Agaricomycetidae</taxon>
        <taxon>Agaricales</taxon>
        <taxon>Pluteineae</taxon>
        <taxon>Amanitaceae</taxon>
        <taxon>Amanita</taxon>
    </lineage>
</organism>
<evidence type="ECO:0000256" key="3">
    <source>
        <dbReference type="ARBA" id="ARBA00022729"/>
    </source>
</evidence>
<evidence type="ECO:0000256" key="4">
    <source>
        <dbReference type="ARBA" id="ARBA00023157"/>
    </source>
</evidence>